<dbReference type="EMBL" id="CAFAAL010000303">
    <property type="protein sequence ID" value="CAB4824158.1"/>
    <property type="molecule type" value="Genomic_DNA"/>
</dbReference>
<protein>
    <submittedName>
        <fullName evidence="1">Unannotated protein</fullName>
    </submittedName>
</protein>
<evidence type="ECO:0000313" key="2">
    <source>
        <dbReference type="EMBL" id="CAB4940153.1"/>
    </source>
</evidence>
<organism evidence="1">
    <name type="scientific">freshwater metagenome</name>
    <dbReference type="NCBI Taxonomy" id="449393"/>
    <lineage>
        <taxon>unclassified sequences</taxon>
        <taxon>metagenomes</taxon>
        <taxon>ecological metagenomes</taxon>
    </lineage>
</organism>
<reference evidence="1" key="1">
    <citation type="submission" date="2020-05" db="EMBL/GenBank/DDBJ databases">
        <authorList>
            <person name="Chiriac C."/>
            <person name="Salcher M."/>
            <person name="Ghai R."/>
            <person name="Kavagutti S V."/>
        </authorList>
    </citation>
    <scope>NUCLEOTIDE SEQUENCE</scope>
</reference>
<evidence type="ECO:0000313" key="1">
    <source>
        <dbReference type="EMBL" id="CAB4824158.1"/>
    </source>
</evidence>
<sequence>MEDHDFSRASEILSFEEARRAYYVDFEGPSGGEPVLFGWLYAEGRDASPDRLVMRHDILDPDLASIAGEVEVSADWEYRQDARSLATSINDLARRANAQDRRIVAWSRHEMTKVVESELEPDLIEMFSESFRDGKATAKRWLAQCRPDVVLTRDESGGAHKLTKYMDLTGYEAPEDYEVGRTALNIRRVRTGMEKRGSWDDLVETQRKAWREVLVHNAVDVQALMHIVKFASAGLEAGF</sequence>
<gene>
    <name evidence="1" type="ORF">UFOPK3004_02010</name>
    <name evidence="2" type="ORF">UFOPK3785_00124</name>
</gene>
<dbReference type="AlphaFoldDB" id="A0A6J6ZUH7"/>
<dbReference type="EMBL" id="CAFBNJ010000003">
    <property type="protein sequence ID" value="CAB4940153.1"/>
    <property type="molecule type" value="Genomic_DNA"/>
</dbReference>
<accession>A0A6J6ZUH7</accession>
<proteinExistence type="predicted"/>
<name>A0A6J6ZUH7_9ZZZZ</name>